<keyword evidence="1" id="KW-0067">ATP-binding</keyword>
<evidence type="ECO:0000313" key="3">
    <source>
        <dbReference type="Proteomes" id="UP000439903"/>
    </source>
</evidence>
<keyword evidence="1" id="KW-0547">Nucleotide-binding</keyword>
<accession>A0A8H4ELS7</accession>
<sequence>MSDSSQKWKSEVENAISKHCIRFDYSAFTDLEEIGEGRYSKVYKANWKESKTSAALKISKINKPLNISEAVREVFVNLFEMLL</sequence>
<feature type="binding site" evidence="1">
    <location>
        <position position="57"/>
    </location>
    <ligand>
        <name>ATP</name>
        <dbReference type="ChEBI" id="CHEBI:30616"/>
    </ligand>
</feature>
<comment type="caution">
    <text evidence="2">The sequence shown here is derived from an EMBL/GenBank/DDBJ whole genome shotgun (WGS) entry which is preliminary data.</text>
</comment>
<dbReference type="EMBL" id="WTPW01000414">
    <property type="protein sequence ID" value="KAF0513797.1"/>
    <property type="molecule type" value="Genomic_DNA"/>
</dbReference>
<dbReference type="GO" id="GO:0016301">
    <property type="term" value="F:kinase activity"/>
    <property type="evidence" value="ECO:0007669"/>
    <property type="project" value="UniProtKB-KW"/>
</dbReference>
<keyword evidence="3" id="KW-1185">Reference proteome</keyword>
<keyword evidence="2" id="KW-0808">Transferase</keyword>
<organism evidence="2 3">
    <name type="scientific">Gigaspora margarita</name>
    <dbReference type="NCBI Taxonomy" id="4874"/>
    <lineage>
        <taxon>Eukaryota</taxon>
        <taxon>Fungi</taxon>
        <taxon>Fungi incertae sedis</taxon>
        <taxon>Mucoromycota</taxon>
        <taxon>Glomeromycotina</taxon>
        <taxon>Glomeromycetes</taxon>
        <taxon>Diversisporales</taxon>
        <taxon>Gigasporaceae</taxon>
        <taxon>Gigaspora</taxon>
    </lineage>
</organism>
<name>A0A8H4ELS7_GIGMA</name>
<dbReference type="AlphaFoldDB" id="A0A8H4ELS7"/>
<evidence type="ECO:0000313" key="2">
    <source>
        <dbReference type="EMBL" id="KAF0513797.1"/>
    </source>
</evidence>
<dbReference type="InterPro" id="IPR017441">
    <property type="entry name" value="Protein_kinase_ATP_BS"/>
</dbReference>
<dbReference type="OrthoDB" id="2425919at2759"/>
<protein>
    <submittedName>
        <fullName evidence="2">Calmodulin-dependent protein kinase</fullName>
    </submittedName>
</protein>
<dbReference type="InterPro" id="IPR011009">
    <property type="entry name" value="Kinase-like_dom_sf"/>
</dbReference>
<proteinExistence type="predicted"/>
<evidence type="ECO:0000256" key="1">
    <source>
        <dbReference type="PROSITE-ProRule" id="PRU10141"/>
    </source>
</evidence>
<reference evidence="2 3" key="1">
    <citation type="journal article" date="2019" name="Environ. Microbiol.">
        <title>At the nexus of three kingdoms: the genome of the mycorrhizal fungus Gigaspora margarita provides insights into plant, endobacterial and fungal interactions.</title>
        <authorList>
            <person name="Venice F."/>
            <person name="Ghignone S."/>
            <person name="Salvioli di Fossalunga A."/>
            <person name="Amselem J."/>
            <person name="Novero M."/>
            <person name="Xianan X."/>
            <person name="Sedzielewska Toro K."/>
            <person name="Morin E."/>
            <person name="Lipzen A."/>
            <person name="Grigoriev I.V."/>
            <person name="Henrissat B."/>
            <person name="Martin F.M."/>
            <person name="Bonfante P."/>
        </authorList>
    </citation>
    <scope>NUCLEOTIDE SEQUENCE [LARGE SCALE GENOMIC DNA]</scope>
    <source>
        <strain evidence="2 3">BEG34</strain>
    </source>
</reference>
<dbReference type="Gene3D" id="3.30.200.20">
    <property type="entry name" value="Phosphorylase Kinase, domain 1"/>
    <property type="match status" value="1"/>
</dbReference>
<dbReference type="SUPFAM" id="SSF56112">
    <property type="entry name" value="Protein kinase-like (PK-like)"/>
    <property type="match status" value="1"/>
</dbReference>
<keyword evidence="2" id="KW-0418">Kinase</keyword>
<dbReference type="GO" id="GO:0005524">
    <property type="term" value="F:ATP binding"/>
    <property type="evidence" value="ECO:0007669"/>
    <property type="project" value="UniProtKB-UniRule"/>
</dbReference>
<dbReference type="PROSITE" id="PS00107">
    <property type="entry name" value="PROTEIN_KINASE_ATP"/>
    <property type="match status" value="1"/>
</dbReference>
<dbReference type="Proteomes" id="UP000439903">
    <property type="component" value="Unassembled WGS sequence"/>
</dbReference>
<gene>
    <name evidence="2" type="ORF">F8M41_017750</name>
</gene>